<dbReference type="EMBL" id="WJIE01000001">
    <property type="protein sequence ID" value="MRG90706.1"/>
    <property type="molecule type" value="Genomic_DNA"/>
</dbReference>
<sequence>MSGDGGTPSDGASSAATTYCVPTLKITKVACTAGHPLPNLFVLFRKTPPRPSEPTLSARIAAMFASEEPPAGPVPPYVLGMTDATGYLGPPIDLASPTCFDQVPDAYKLQQGQSYDVYLIQHPSLDLAQRIEAEVNAGGTAFGQPKALTVRADAPTLEIPEQSRGLLPAGADLYDGWVLYRDMPFGACEPVKKQVQRLQAHLGALRYMVGTSNFPYLPDAGTDADKSGGVNDGIFDVRTMNAVYRYQEDAKSRAFQVNGGGASGPHAAYVDYGANFAAKVDRGALAAMQAELKALKKVKSLTEDQKAQKITLDGKIKAEQGDVKTATNIANAWAYLDGAEIAAPADKPDAADGVVTAATGKAIQTWLTQGLRKPGAILVAMIDPRGWLNWMRPEAAQSLHAWSELVKALGFEHGICVNHTFRSAQVDIGKAGYGRSARSIHKTGLAMDLGIASGFVDTVSGWPVAYTREVVDGRVKWRLHGAAKQSLPGAADAATLAAPILERLGALRDEQSKTPIAAAMLLPAIEKLVAEIQAGPSAFFTKYYRASIERWMYDAWHPEGGIKGATMNASEFFAEHEPAHAAKAAEYEAYLDITGVGELVNLGRISSFRSGWGQATKTVKATELVTLADALDKAKTSQTDDDVVTVSRGKSTKLKSTVPALDADFMRRWAGTLKAAKKEIPKSVKTNTPQLTVTLSWSAAKIEDAKKVAAKVREYADKPFYGVVSDESQPPVQSGEAWAKYIEERPQALEQQAPANQNVSQNTGATVPSAKPKTSSWTVTLNPIFEIGYAAPAGVANAAGVAASVLIMPGDAVTVPAPGQPIGMEWWHFQRSDLLVGADKTRKLWGQFLIEIGWTRECLLENTGPALYHRAGVGYPESELSEKAY</sequence>
<keyword evidence="3" id="KW-1185">Reference proteome</keyword>
<proteinExistence type="predicted"/>
<feature type="region of interest" description="Disordered" evidence="1">
    <location>
        <begin position="751"/>
        <end position="775"/>
    </location>
</feature>
<comment type="caution">
    <text evidence="2">The sequence shown here is derived from an EMBL/GenBank/DDBJ whole genome shotgun (WGS) entry which is preliminary data.</text>
</comment>
<organism evidence="2 3">
    <name type="scientific">Polyangium spumosum</name>
    <dbReference type="NCBI Taxonomy" id="889282"/>
    <lineage>
        <taxon>Bacteria</taxon>
        <taxon>Pseudomonadati</taxon>
        <taxon>Myxococcota</taxon>
        <taxon>Polyangia</taxon>
        <taxon>Polyangiales</taxon>
        <taxon>Polyangiaceae</taxon>
        <taxon>Polyangium</taxon>
    </lineage>
</organism>
<name>A0A6N7PIQ3_9BACT</name>
<evidence type="ECO:0000256" key="1">
    <source>
        <dbReference type="SAM" id="MobiDB-lite"/>
    </source>
</evidence>
<dbReference type="RefSeq" id="WP_153817591.1">
    <property type="nucleotide sequence ID" value="NZ_WJIE01000001.1"/>
</dbReference>
<protein>
    <submittedName>
        <fullName evidence="2">Uncharacterized protein</fullName>
    </submittedName>
</protein>
<evidence type="ECO:0000313" key="2">
    <source>
        <dbReference type="EMBL" id="MRG90706.1"/>
    </source>
</evidence>
<dbReference type="AlphaFoldDB" id="A0A6N7PIQ3"/>
<accession>A0A6N7PIQ3</accession>
<evidence type="ECO:0000313" key="3">
    <source>
        <dbReference type="Proteomes" id="UP000440224"/>
    </source>
</evidence>
<reference evidence="2 3" key="1">
    <citation type="submission" date="2019-10" db="EMBL/GenBank/DDBJ databases">
        <title>A soil myxobacterium in the family Polyangiaceae.</title>
        <authorList>
            <person name="Li Y."/>
            <person name="Wang J."/>
        </authorList>
    </citation>
    <scope>NUCLEOTIDE SEQUENCE [LARGE SCALE GENOMIC DNA]</scope>
    <source>
        <strain evidence="2 3">DSM 14734</strain>
    </source>
</reference>
<dbReference type="InterPro" id="IPR009045">
    <property type="entry name" value="Zn_M74/Hedgehog-like"/>
</dbReference>
<gene>
    <name evidence="2" type="ORF">GF068_02025</name>
</gene>
<dbReference type="SUPFAM" id="SSF55166">
    <property type="entry name" value="Hedgehog/DD-peptidase"/>
    <property type="match status" value="1"/>
</dbReference>
<dbReference type="Proteomes" id="UP000440224">
    <property type="component" value="Unassembled WGS sequence"/>
</dbReference>
<dbReference type="OrthoDB" id="9816647at2"/>